<keyword evidence="2" id="KW-1185">Reference proteome</keyword>
<feature type="non-terminal residue" evidence="1">
    <location>
        <position position="1"/>
    </location>
</feature>
<evidence type="ECO:0000313" key="1">
    <source>
        <dbReference type="EMBL" id="CAK6949728.1"/>
    </source>
</evidence>
<gene>
    <name evidence="1" type="ORF">FSCOSCO3_A033224</name>
</gene>
<sequence>KRSTSVVTAVPSIIQPQLEVKVSGHVHCQAGEQAEEQVCDSEAKEQCEQEESVVEVQTPSWRHLDLHLVHLRLNPPRLMDHSKDPDARG</sequence>
<dbReference type="Proteomes" id="UP001314229">
    <property type="component" value="Unassembled WGS sequence"/>
</dbReference>
<reference evidence="1 2" key="1">
    <citation type="submission" date="2024-01" db="EMBL/GenBank/DDBJ databases">
        <authorList>
            <person name="Alioto T."/>
            <person name="Alioto T."/>
            <person name="Gomez Garrido J."/>
        </authorList>
    </citation>
    <scope>NUCLEOTIDE SEQUENCE [LARGE SCALE GENOMIC DNA]</scope>
</reference>
<proteinExistence type="predicted"/>
<comment type="caution">
    <text evidence="1">The sequence shown here is derived from an EMBL/GenBank/DDBJ whole genome shotgun (WGS) entry which is preliminary data.</text>
</comment>
<protein>
    <submittedName>
        <fullName evidence="1">Uncharacterized protein</fullName>
    </submittedName>
</protein>
<name>A0AAV1MSH2_SCOSC</name>
<evidence type="ECO:0000313" key="2">
    <source>
        <dbReference type="Proteomes" id="UP001314229"/>
    </source>
</evidence>
<accession>A0AAV1MSH2</accession>
<dbReference type="AlphaFoldDB" id="A0AAV1MSH2"/>
<dbReference type="EMBL" id="CAWUFR010000001">
    <property type="protein sequence ID" value="CAK6949728.1"/>
    <property type="molecule type" value="Genomic_DNA"/>
</dbReference>
<organism evidence="1 2">
    <name type="scientific">Scomber scombrus</name>
    <name type="common">Atlantic mackerel</name>
    <name type="synonym">Scomber vernalis</name>
    <dbReference type="NCBI Taxonomy" id="13677"/>
    <lineage>
        <taxon>Eukaryota</taxon>
        <taxon>Metazoa</taxon>
        <taxon>Chordata</taxon>
        <taxon>Craniata</taxon>
        <taxon>Vertebrata</taxon>
        <taxon>Euteleostomi</taxon>
        <taxon>Actinopterygii</taxon>
        <taxon>Neopterygii</taxon>
        <taxon>Teleostei</taxon>
        <taxon>Neoteleostei</taxon>
        <taxon>Acanthomorphata</taxon>
        <taxon>Pelagiaria</taxon>
        <taxon>Scombriformes</taxon>
        <taxon>Scombridae</taxon>
        <taxon>Scomber</taxon>
    </lineage>
</organism>